<protein>
    <submittedName>
        <fullName evidence="1">Uncharacterized protein</fullName>
    </submittedName>
</protein>
<comment type="caution">
    <text evidence="1">The sequence shown here is derived from an EMBL/GenBank/DDBJ whole genome shotgun (WGS) entry which is preliminary data.</text>
</comment>
<organism evidence="1 2">
    <name type="scientific">Polarella glacialis</name>
    <name type="common">Dinoflagellate</name>
    <dbReference type="NCBI Taxonomy" id="89957"/>
    <lineage>
        <taxon>Eukaryota</taxon>
        <taxon>Sar</taxon>
        <taxon>Alveolata</taxon>
        <taxon>Dinophyceae</taxon>
        <taxon>Suessiales</taxon>
        <taxon>Suessiaceae</taxon>
        <taxon>Polarella</taxon>
    </lineage>
</organism>
<dbReference type="Proteomes" id="UP000654075">
    <property type="component" value="Unassembled WGS sequence"/>
</dbReference>
<keyword evidence="2" id="KW-1185">Reference proteome</keyword>
<evidence type="ECO:0000313" key="2">
    <source>
        <dbReference type="Proteomes" id="UP000654075"/>
    </source>
</evidence>
<proteinExistence type="predicted"/>
<reference evidence="1" key="1">
    <citation type="submission" date="2021-02" db="EMBL/GenBank/DDBJ databases">
        <authorList>
            <person name="Dougan E. K."/>
            <person name="Rhodes N."/>
            <person name="Thang M."/>
            <person name="Chan C."/>
        </authorList>
    </citation>
    <scope>NUCLEOTIDE SEQUENCE</scope>
</reference>
<accession>A0A813E7G2</accession>
<dbReference type="EMBL" id="CAJNNV010009126">
    <property type="protein sequence ID" value="CAE8597039.1"/>
    <property type="molecule type" value="Genomic_DNA"/>
</dbReference>
<evidence type="ECO:0000313" key="1">
    <source>
        <dbReference type="EMBL" id="CAE8597039.1"/>
    </source>
</evidence>
<name>A0A813E7G2_POLGL</name>
<dbReference type="AlphaFoldDB" id="A0A813E7G2"/>
<feature type="non-terminal residue" evidence="1">
    <location>
        <position position="93"/>
    </location>
</feature>
<feature type="non-terminal residue" evidence="1">
    <location>
        <position position="1"/>
    </location>
</feature>
<sequence>PQKHESEVEEIFEEPYGVRHKRIGNTAYAPFFSTSALLDLKNTWQKQPGDVYLAMPPGFKPSEGTLLGNLFCLAERRLSLGDEKVEANSCGLK</sequence>
<gene>
    <name evidence="1" type="ORF">PGLA1383_LOCUS15492</name>
</gene>